<comment type="caution">
    <text evidence="1">The sequence shown here is derived from an EMBL/GenBank/DDBJ whole genome shotgun (WGS) entry which is preliminary data.</text>
</comment>
<dbReference type="SUPFAM" id="SSF54001">
    <property type="entry name" value="Cysteine proteinases"/>
    <property type="match status" value="1"/>
</dbReference>
<sequence length="204" mass="22964">MSFVLSFLSEITFGQIPSEIKLKTGDFIFQDLDCGPLCDAIEQVTTSFGGRHFSHIGLVYVQKDSIFIIEAIGKDVQLTPLKIFLKRTPNPMLVGRVKKQYASIAKTAVTYALEEKGVPYDDEFIYNNKKYYCSELIYDAFKKANAGKDFFTLQPMTFKQPGSDQFFPVWIQYYAKLGIPIPESEPGINPGGISTSPYIEILNP</sequence>
<reference evidence="1 2" key="1">
    <citation type="submission" date="2019-05" db="EMBL/GenBank/DDBJ databases">
        <title>Dyadobacter AR-3-8 sp. nov., isolated from arctic soil.</title>
        <authorList>
            <person name="Chaudhary D.K."/>
        </authorList>
    </citation>
    <scope>NUCLEOTIDE SEQUENCE [LARGE SCALE GENOMIC DNA]</scope>
    <source>
        <strain evidence="1 2">AR-3-8</strain>
    </source>
</reference>
<dbReference type="InterPro" id="IPR024453">
    <property type="entry name" value="Peptidase_C92"/>
</dbReference>
<evidence type="ECO:0000313" key="1">
    <source>
        <dbReference type="EMBL" id="TKT90408.1"/>
    </source>
</evidence>
<evidence type="ECO:0000313" key="2">
    <source>
        <dbReference type="Proteomes" id="UP000304900"/>
    </source>
</evidence>
<dbReference type="Proteomes" id="UP000304900">
    <property type="component" value="Unassembled WGS sequence"/>
</dbReference>
<dbReference type="Gene3D" id="3.90.1720.10">
    <property type="entry name" value="endopeptidase domain like (from Nostoc punctiforme)"/>
    <property type="match status" value="1"/>
</dbReference>
<evidence type="ECO:0008006" key="3">
    <source>
        <dbReference type="Google" id="ProtNLM"/>
    </source>
</evidence>
<dbReference type="Pfam" id="PF05708">
    <property type="entry name" value="Peptidase_C92"/>
    <property type="match status" value="1"/>
</dbReference>
<protein>
    <recommendedName>
        <fullName evidence="3">YiiX family permuted papain-like enzyme</fullName>
    </recommendedName>
</protein>
<name>A0A4U6D3E7_9BACT</name>
<dbReference type="OrthoDB" id="195541at2"/>
<gene>
    <name evidence="1" type="ORF">FDK13_21485</name>
</gene>
<dbReference type="EMBL" id="SZVO01000010">
    <property type="protein sequence ID" value="TKT90408.1"/>
    <property type="molecule type" value="Genomic_DNA"/>
</dbReference>
<dbReference type="AlphaFoldDB" id="A0A4U6D3E7"/>
<dbReference type="InterPro" id="IPR038765">
    <property type="entry name" value="Papain-like_cys_pep_sf"/>
</dbReference>
<organism evidence="1 2">
    <name type="scientific">Dyadobacter frigoris</name>
    <dbReference type="NCBI Taxonomy" id="2576211"/>
    <lineage>
        <taxon>Bacteria</taxon>
        <taxon>Pseudomonadati</taxon>
        <taxon>Bacteroidota</taxon>
        <taxon>Cytophagia</taxon>
        <taxon>Cytophagales</taxon>
        <taxon>Spirosomataceae</taxon>
        <taxon>Dyadobacter</taxon>
    </lineage>
</organism>
<accession>A0A4U6D3E7</accession>
<proteinExistence type="predicted"/>
<keyword evidence="2" id="KW-1185">Reference proteome</keyword>